<name>A0A096PCZ6_FUSPS</name>
<proteinExistence type="predicted"/>
<evidence type="ECO:0000256" key="1">
    <source>
        <dbReference type="SAM" id="MobiDB-lite"/>
    </source>
</evidence>
<reference evidence="2" key="1">
    <citation type="submission" date="2013-05" db="EMBL/GenBank/DDBJ databases">
        <title>Draft genome sequences of six wheat associated Fusarium spp. isolates.</title>
        <authorList>
            <person name="Moolhuijzen P.M."/>
            <person name="Manners J.M."/>
            <person name="Wilcox S."/>
            <person name="Bellgard M.I."/>
            <person name="Gardiner D.M."/>
        </authorList>
    </citation>
    <scope>NUCLEOTIDE SEQUENCE</scope>
    <source>
        <strain evidence="2">CS3427</strain>
        <strain evidence="2">CS3427</strain>
    </source>
</reference>
<dbReference type="AlphaFoldDB" id="A0A096PCZ6"/>
<gene>
    <name evidence="2" type="ORF">BN847_0102590</name>
</gene>
<comment type="caution">
    <text evidence="2">The sequence shown here is derived from an EMBL/GenBank/DDBJ whole genome shotgun (WGS) entry which is preliminary data.</text>
</comment>
<dbReference type="EMBL" id="CBMD010001046">
    <property type="protein sequence ID" value="CEG02520.1"/>
    <property type="molecule type" value="Genomic_DNA"/>
</dbReference>
<accession>A0A096PCZ6</accession>
<feature type="compositionally biased region" description="Basic and acidic residues" evidence="1">
    <location>
        <begin position="51"/>
        <end position="61"/>
    </location>
</feature>
<protein>
    <submittedName>
        <fullName evidence="2">WGS project CBMD000000000 data, contig CS3427_c001047</fullName>
    </submittedName>
</protein>
<feature type="region of interest" description="Disordered" evidence="1">
    <location>
        <begin position="30"/>
        <end position="61"/>
    </location>
</feature>
<organism evidence="2">
    <name type="scientific">Fusarium pseudograminearum CS3427</name>
    <dbReference type="NCBI Taxonomy" id="1318457"/>
    <lineage>
        <taxon>Eukaryota</taxon>
        <taxon>Fungi</taxon>
        <taxon>Dikarya</taxon>
        <taxon>Ascomycota</taxon>
        <taxon>Pezizomycotina</taxon>
        <taxon>Sordariomycetes</taxon>
        <taxon>Hypocreomycetidae</taxon>
        <taxon>Hypocreales</taxon>
        <taxon>Nectriaceae</taxon>
        <taxon>Fusarium</taxon>
    </lineage>
</organism>
<sequence length="61" mass="6689">MVPAADEDAHAEQEKGASLWFQGPAIPVRARRSAQPTGTCPYESSRKKKTFEKLGREMLAG</sequence>
<evidence type="ECO:0000313" key="2">
    <source>
        <dbReference type="EMBL" id="CEG02520.1"/>
    </source>
</evidence>